<sequence length="446" mass="50967">MNTDSIKQIREQRDKLSEKVKETSYSQFKDKTFGSESEYSYKGLMGGLKAMFTDITTLTKETRKFIKISSYGERTQMVNHLSQLNAYFSQPNTSQFITPYESLKKLLRDLNVRAFSERQIEFENEIDSITRLQLQVDQDLKKIRKLTASIKTQQEKIDAQFETQTEKLTQIDEAIEKITDQQSDLKIQADRYIDLIQKLAERDTKASEHLESITTSLNEAQSSEKLIKNFAQTVERRDKQLEEIEERATANDKALEDYELERKKILNEAKDLIASAKNALNYKTAEGISAAFQEQYVIAKDKWKSIPWLIVACAFVLIAIGLGIWVLSVPGTLNIIVGRISLIPIALLVAFFSGREYVKQKNIAEDYAYKMVLSKAIVGFSEQLKKHGTESNEEYIHYIKRALEEIHKDPLRSRSLNASRNSNNSIAEVVGAAERIIAITKGSSEF</sequence>
<dbReference type="Proteomes" id="UP000263268">
    <property type="component" value="Unassembled WGS sequence"/>
</dbReference>
<evidence type="ECO:0000256" key="1">
    <source>
        <dbReference type="SAM" id="Coils"/>
    </source>
</evidence>
<organism evidence="3 4">
    <name type="scientific">Xanthomarina gelatinilytica</name>
    <dbReference type="NCBI Taxonomy" id="1137281"/>
    <lineage>
        <taxon>Bacteria</taxon>
        <taxon>Pseudomonadati</taxon>
        <taxon>Bacteroidota</taxon>
        <taxon>Flavobacteriia</taxon>
        <taxon>Flavobacteriales</taxon>
        <taxon>Flavobacteriaceae</taxon>
        <taxon>Xanthomarina</taxon>
    </lineage>
</organism>
<name>A0A3D6BPD2_9FLAO</name>
<keyword evidence="1" id="KW-0175">Coiled coil</keyword>
<feature type="transmembrane region" description="Helical" evidence="2">
    <location>
        <begin position="333"/>
        <end position="352"/>
    </location>
</feature>
<keyword evidence="2" id="KW-0812">Transmembrane</keyword>
<feature type="coiled-coil region" evidence="1">
    <location>
        <begin position="227"/>
        <end position="275"/>
    </location>
</feature>
<evidence type="ECO:0000256" key="2">
    <source>
        <dbReference type="SAM" id="Phobius"/>
    </source>
</evidence>
<reference evidence="3 4" key="1">
    <citation type="journal article" date="2018" name="Nat. Biotechnol.">
        <title>A standardized bacterial taxonomy based on genome phylogeny substantially revises the tree of life.</title>
        <authorList>
            <person name="Parks D.H."/>
            <person name="Chuvochina M."/>
            <person name="Waite D.W."/>
            <person name="Rinke C."/>
            <person name="Skarshewski A."/>
            <person name="Chaumeil P.A."/>
            <person name="Hugenholtz P."/>
        </authorList>
    </citation>
    <scope>NUCLEOTIDE SEQUENCE [LARGE SCALE GENOMIC DNA]</scope>
    <source>
        <strain evidence="3">UBA10227</strain>
    </source>
</reference>
<dbReference type="AlphaFoldDB" id="A0A3D6BPD2"/>
<keyword evidence="2" id="KW-1133">Transmembrane helix</keyword>
<proteinExistence type="predicted"/>
<accession>A0A3D6BPD2</accession>
<evidence type="ECO:0000313" key="4">
    <source>
        <dbReference type="Proteomes" id="UP000263268"/>
    </source>
</evidence>
<protein>
    <submittedName>
        <fullName evidence="3">Uncharacterized protein</fullName>
    </submittedName>
</protein>
<dbReference type="EMBL" id="DPRK01000067">
    <property type="protein sequence ID" value="HCY80858.1"/>
    <property type="molecule type" value="Genomic_DNA"/>
</dbReference>
<comment type="caution">
    <text evidence="3">The sequence shown here is derived from an EMBL/GenBank/DDBJ whole genome shotgun (WGS) entry which is preliminary data.</text>
</comment>
<gene>
    <name evidence="3" type="ORF">DHV22_04250</name>
</gene>
<keyword evidence="2" id="KW-0472">Membrane</keyword>
<feature type="transmembrane region" description="Helical" evidence="2">
    <location>
        <begin position="306"/>
        <end position="327"/>
    </location>
</feature>
<evidence type="ECO:0000313" key="3">
    <source>
        <dbReference type="EMBL" id="HCY80858.1"/>
    </source>
</evidence>